<dbReference type="AlphaFoldDB" id="A0A0A8Z5T1"/>
<accession>A0A0A8Z5T1</accession>
<sequence length="23" mass="2594">MVGYFFLSCPFLLSLLLPFSLAD</sequence>
<protein>
    <submittedName>
        <fullName evidence="1">Uncharacterized protein</fullName>
    </submittedName>
</protein>
<reference evidence="1" key="1">
    <citation type="submission" date="2014-09" db="EMBL/GenBank/DDBJ databases">
        <authorList>
            <person name="Magalhaes I.L.F."/>
            <person name="Oliveira U."/>
            <person name="Santos F.R."/>
            <person name="Vidigal T.H.D.A."/>
            <person name="Brescovit A.D."/>
            <person name="Santos A.J."/>
        </authorList>
    </citation>
    <scope>NUCLEOTIDE SEQUENCE</scope>
    <source>
        <tissue evidence="1">Shoot tissue taken approximately 20 cm above the soil surface</tissue>
    </source>
</reference>
<proteinExistence type="predicted"/>
<reference evidence="1" key="2">
    <citation type="journal article" date="2015" name="Data Brief">
        <title>Shoot transcriptome of the giant reed, Arundo donax.</title>
        <authorList>
            <person name="Barrero R.A."/>
            <person name="Guerrero F.D."/>
            <person name="Moolhuijzen P."/>
            <person name="Goolsby J.A."/>
            <person name="Tidwell J."/>
            <person name="Bellgard S.E."/>
            <person name="Bellgard M.I."/>
        </authorList>
    </citation>
    <scope>NUCLEOTIDE SEQUENCE</scope>
    <source>
        <tissue evidence="1">Shoot tissue taken approximately 20 cm above the soil surface</tissue>
    </source>
</reference>
<name>A0A0A8Z5T1_ARUDO</name>
<evidence type="ECO:0000313" key="1">
    <source>
        <dbReference type="EMBL" id="JAD30207.1"/>
    </source>
</evidence>
<dbReference type="EMBL" id="GBRH01267688">
    <property type="protein sequence ID" value="JAD30207.1"/>
    <property type="molecule type" value="Transcribed_RNA"/>
</dbReference>
<organism evidence="1">
    <name type="scientific">Arundo donax</name>
    <name type="common">Giant reed</name>
    <name type="synonym">Donax arundinaceus</name>
    <dbReference type="NCBI Taxonomy" id="35708"/>
    <lineage>
        <taxon>Eukaryota</taxon>
        <taxon>Viridiplantae</taxon>
        <taxon>Streptophyta</taxon>
        <taxon>Embryophyta</taxon>
        <taxon>Tracheophyta</taxon>
        <taxon>Spermatophyta</taxon>
        <taxon>Magnoliopsida</taxon>
        <taxon>Liliopsida</taxon>
        <taxon>Poales</taxon>
        <taxon>Poaceae</taxon>
        <taxon>PACMAD clade</taxon>
        <taxon>Arundinoideae</taxon>
        <taxon>Arundineae</taxon>
        <taxon>Arundo</taxon>
    </lineage>
</organism>